<dbReference type="InterPro" id="IPR036640">
    <property type="entry name" value="ABC1_TM_sf"/>
</dbReference>
<feature type="transmembrane region" description="Helical" evidence="4">
    <location>
        <begin position="21"/>
        <end position="42"/>
    </location>
</feature>
<dbReference type="GO" id="GO:0016020">
    <property type="term" value="C:membrane"/>
    <property type="evidence" value="ECO:0007669"/>
    <property type="project" value="InterPro"/>
</dbReference>
<feature type="transmembrane region" description="Helical" evidence="4">
    <location>
        <begin position="96"/>
        <end position="118"/>
    </location>
</feature>
<evidence type="ECO:0000256" key="4">
    <source>
        <dbReference type="SAM" id="Phobius"/>
    </source>
</evidence>
<sequence length="141" mass="16005">MLSWVDYLHREQKKKKTEIKLFGYWGLFRNGLNLLGRLLFALRRLCKLFEDDRWVIFVGALIIAALSEISMPSILTVSKFSSQNGETTVFTRKSQLLVILCFTSGICSGLRSGCFAVANTILVRCLRETVYSTIISQVFAL</sequence>
<gene>
    <name evidence="5" type="ORF">FEM48_Zijuj04G0021800</name>
</gene>
<evidence type="ECO:0000313" key="6">
    <source>
        <dbReference type="Proteomes" id="UP000813462"/>
    </source>
</evidence>
<dbReference type="Proteomes" id="UP000813462">
    <property type="component" value="Unassembled WGS sequence"/>
</dbReference>
<reference evidence="5" key="1">
    <citation type="journal article" date="2021" name="Front. Plant Sci.">
        <title>Chromosome-Scale Genome Assembly for Chinese Sour Jujube and Insights Into Its Genome Evolution and Domestication Signature.</title>
        <authorList>
            <person name="Shen L.-Y."/>
            <person name="Luo H."/>
            <person name="Wang X.-L."/>
            <person name="Wang X.-M."/>
            <person name="Qiu X.-J."/>
            <person name="Liu H."/>
            <person name="Zhou S.-S."/>
            <person name="Jia K.-H."/>
            <person name="Nie S."/>
            <person name="Bao Y.-T."/>
            <person name="Zhang R.-G."/>
            <person name="Yun Q.-Z."/>
            <person name="Chai Y.-H."/>
            <person name="Lu J.-Y."/>
            <person name="Li Y."/>
            <person name="Zhao S.-W."/>
            <person name="Mao J.-F."/>
            <person name="Jia S.-G."/>
            <person name="Mao Y.-M."/>
        </authorList>
    </citation>
    <scope>NUCLEOTIDE SEQUENCE</scope>
    <source>
        <strain evidence="5">AT0</strain>
        <tissue evidence="5">Leaf</tissue>
    </source>
</reference>
<evidence type="ECO:0000256" key="1">
    <source>
        <dbReference type="ARBA" id="ARBA00022692"/>
    </source>
</evidence>
<keyword evidence="2 4" id="KW-1133">Transmembrane helix</keyword>
<protein>
    <recommendedName>
        <fullName evidence="7">ABC transporter B family member 26, chloroplastic-like</fullName>
    </recommendedName>
</protein>
<dbReference type="EMBL" id="JAEACU010000004">
    <property type="protein sequence ID" value="KAH7532456.1"/>
    <property type="molecule type" value="Genomic_DNA"/>
</dbReference>
<organism evidence="5 6">
    <name type="scientific">Ziziphus jujuba var. spinosa</name>
    <dbReference type="NCBI Taxonomy" id="714518"/>
    <lineage>
        <taxon>Eukaryota</taxon>
        <taxon>Viridiplantae</taxon>
        <taxon>Streptophyta</taxon>
        <taxon>Embryophyta</taxon>
        <taxon>Tracheophyta</taxon>
        <taxon>Spermatophyta</taxon>
        <taxon>Magnoliopsida</taxon>
        <taxon>eudicotyledons</taxon>
        <taxon>Gunneridae</taxon>
        <taxon>Pentapetalae</taxon>
        <taxon>rosids</taxon>
        <taxon>fabids</taxon>
        <taxon>Rosales</taxon>
        <taxon>Rhamnaceae</taxon>
        <taxon>Paliureae</taxon>
        <taxon>Ziziphus</taxon>
    </lineage>
</organism>
<evidence type="ECO:0008006" key="7">
    <source>
        <dbReference type="Google" id="ProtNLM"/>
    </source>
</evidence>
<evidence type="ECO:0000256" key="3">
    <source>
        <dbReference type="ARBA" id="ARBA00023136"/>
    </source>
</evidence>
<comment type="caution">
    <text evidence="5">The sequence shown here is derived from an EMBL/GenBank/DDBJ whole genome shotgun (WGS) entry which is preliminary data.</text>
</comment>
<proteinExistence type="predicted"/>
<dbReference type="AlphaFoldDB" id="A0A978VH87"/>
<accession>A0A978VH87</accession>
<keyword evidence="3 4" id="KW-0472">Membrane</keyword>
<feature type="transmembrane region" description="Helical" evidence="4">
    <location>
        <begin position="54"/>
        <end position="75"/>
    </location>
</feature>
<name>A0A978VH87_ZIZJJ</name>
<keyword evidence="1 4" id="KW-0812">Transmembrane</keyword>
<dbReference type="Gene3D" id="1.20.1560.10">
    <property type="entry name" value="ABC transporter type 1, transmembrane domain"/>
    <property type="match status" value="1"/>
</dbReference>
<evidence type="ECO:0000256" key="2">
    <source>
        <dbReference type="ARBA" id="ARBA00022989"/>
    </source>
</evidence>
<dbReference type="GO" id="GO:0005524">
    <property type="term" value="F:ATP binding"/>
    <property type="evidence" value="ECO:0007669"/>
    <property type="project" value="InterPro"/>
</dbReference>
<evidence type="ECO:0000313" key="5">
    <source>
        <dbReference type="EMBL" id="KAH7532456.1"/>
    </source>
</evidence>